<organism evidence="1">
    <name type="scientific">Arundo donax</name>
    <name type="common">Giant reed</name>
    <name type="synonym">Donax arundinaceus</name>
    <dbReference type="NCBI Taxonomy" id="35708"/>
    <lineage>
        <taxon>Eukaryota</taxon>
        <taxon>Viridiplantae</taxon>
        <taxon>Streptophyta</taxon>
        <taxon>Embryophyta</taxon>
        <taxon>Tracheophyta</taxon>
        <taxon>Spermatophyta</taxon>
        <taxon>Magnoliopsida</taxon>
        <taxon>Liliopsida</taxon>
        <taxon>Poales</taxon>
        <taxon>Poaceae</taxon>
        <taxon>PACMAD clade</taxon>
        <taxon>Arundinoideae</taxon>
        <taxon>Arundineae</taxon>
        <taxon>Arundo</taxon>
    </lineage>
</organism>
<sequence>MTGSSPAGLRKKMIRALGLAHMMTFLQEPYMFRSALKMLKYALILIFKSF</sequence>
<reference evidence="1" key="1">
    <citation type="submission" date="2014-09" db="EMBL/GenBank/DDBJ databases">
        <authorList>
            <person name="Magalhaes I.L.F."/>
            <person name="Oliveira U."/>
            <person name="Santos F.R."/>
            <person name="Vidigal T.H.D.A."/>
            <person name="Brescovit A.D."/>
            <person name="Santos A.J."/>
        </authorList>
    </citation>
    <scope>NUCLEOTIDE SEQUENCE</scope>
    <source>
        <tissue evidence="1">Shoot tissue taken approximately 20 cm above the soil surface</tissue>
    </source>
</reference>
<reference evidence="1" key="2">
    <citation type="journal article" date="2015" name="Data Brief">
        <title>Shoot transcriptome of the giant reed, Arundo donax.</title>
        <authorList>
            <person name="Barrero R.A."/>
            <person name="Guerrero F.D."/>
            <person name="Moolhuijzen P."/>
            <person name="Goolsby J.A."/>
            <person name="Tidwell J."/>
            <person name="Bellgard S.E."/>
            <person name="Bellgard M.I."/>
        </authorList>
    </citation>
    <scope>NUCLEOTIDE SEQUENCE</scope>
    <source>
        <tissue evidence="1">Shoot tissue taken approximately 20 cm above the soil surface</tissue>
    </source>
</reference>
<protein>
    <submittedName>
        <fullName evidence="1">Uncharacterized protein</fullName>
    </submittedName>
</protein>
<name>A0A0A9E0L9_ARUDO</name>
<proteinExistence type="predicted"/>
<evidence type="ECO:0000313" key="1">
    <source>
        <dbReference type="EMBL" id="JAD91470.1"/>
    </source>
</evidence>
<accession>A0A0A9E0L9</accession>
<dbReference type="AlphaFoldDB" id="A0A0A9E0L9"/>
<dbReference type="EMBL" id="GBRH01206425">
    <property type="protein sequence ID" value="JAD91470.1"/>
    <property type="molecule type" value="Transcribed_RNA"/>
</dbReference>